<protein>
    <submittedName>
        <fullName evidence="2">CHK domain-containing protein</fullName>
    </submittedName>
</protein>
<evidence type="ECO:0000313" key="1">
    <source>
        <dbReference type="Proteomes" id="UP000038045"/>
    </source>
</evidence>
<organism evidence="1 2">
    <name type="scientific">Parastrongyloides trichosuri</name>
    <name type="common">Possum-specific nematode worm</name>
    <dbReference type="NCBI Taxonomy" id="131310"/>
    <lineage>
        <taxon>Eukaryota</taxon>
        <taxon>Metazoa</taxon>
        <taxon>Ecdysozoa</taxon>
        <taxon>Nematoda</taxon>
        <taxon>Chromadorea</taxon>
        <taxon>Rhabditida</taxon>
        <taxon>Tylenchina</taxon>
        <taxon>Panagrolaimomorpha</taxon>
        <taxon>Strongyloidoidea</taxon>
        <taxon>Strongyloididae</taxon>
        <taxon>Parastrongyloides</taxon>
    </lineage>
</organism>
<evidence type="ECO:0000313" key="2">
    <source>
        <dbReference type="WBParaSite" id="PTRK_0000593800.1"/>
    </source>
</evidence>
<name>A0A0N4ZE84_PARTI</name>
<proteinExistence type="predicted"/>
<dbReference type="Proteomes" id="UP000038045">
    <property type="component" value="Unplaced"/>
</dbReference>
<sequence length="293" mass="34797">MSEPPHKTYHQMLRLIHGNKEIELSSITYDPGDQATILCRSQTDKILVKMIDYVEEALIEEDHQKVIKNVNQFFTKVIQKDCLYLAVNKKSNLIKCDPETTLSMNKIMEYSKKLRINNIYERDLISKFSLIDFLIFVKNDVRSILGYMNRYKNRNITYTIPKNIDSFKKVLSINFLEDDETKCQKNLEMLYQRVVLVYSAIFSTHIHCTKFRIGILKELTFIKITLFNLANCFDFKSYRIINYIKNFYEDYKNGVYEEKEYQKITTVVDKVHTEFDGIRNKVTKYLENLKPCT</sequence>
<dbReference type="WBParaSite" id="PTRK_0000593800.1">
    <property type="protein sequence ID" value="PTRK_0000593800.1"/>
    <property type="gene ID" value="PTRK_0000593800"/>
</dbReference>
<keyword evidence="1" id="KW-1185">Reference proteome</keyword>
<accession>A0A0N4ZE84</accession>
<reference evidence="2" key="1">
    <citation type="submission" date="2017-02" db="UniProtKB">
        <authorList>
            <consortium name="WormBaseParasite"/>
        </authorList>
    </citation>
    <scope>IDENTIFICATION</scope>
</reference>
<dbReference type="AlphaFoldDB" id="A0A0N4ZE84"/>